<comment type="caution">
    <text evidence="1">The sequence shown here is derived from an EMBL/GenBank/DDBJ whole genome shotgun (WGS) entry which is preliminary data.</text>
</comment>
<proteinExistence type="predicted"/>
<sequence>MITAVVHFARFQLEDVGGTSHHAEVATLATVCVYLYITFKFCHYQEWFLIDANIT</sequence>
<evidence type="ECO:0000313" key="1">
    <source>
        <dbReference type="EMBL" id="MPN30511.1"/>
    </source>
</evidence>
<dbReference type="EMBL" id="VSSQ01081651">
    <property type="protein sequence ID" value="MPN30511.1"/>
    <property type="molecule type" value="Genomic_DNA"/>
</dbReference>
<accession>A0A645GUH4</accession>
<gene>
    <name evidence="1" type="ORF">SDC9_177982</name>
</gene>
<name>A0A645GUH4_9ZZZZ</name>
<dbReference type="AlphaFoldDB" id="A0A645GUH4"/>
<reference evidence="1" key="1">
    <citation type="submission" date="2019-08" db="EMBL/GenBank/DDBJ databases">
        <authorList>
            <person name="Kucharzyk K."/>
            <person name="Murdoch R.W."/>
            <person name="Higgins S."/>
            <person name="Loffler F."/>
        </authorList>
    </citation>
    <scope>NUCLEOTIDE SEQUENCE</scope>
</reference>
<protein>
    <submittedName>
        <fullName evidence="1">Uncharacterized protein</fullName>
    </submittedName>
</protein>
<organism evidence="1">
    <name type="scientific">bioreactor metagenome</name>
    <dbReference type="NCBI Taxonomy" id="1076179"/>
    <lineage>
        <taxon>unclassified sequences</taxon>
        <taxon>metagenomes</taxon>
        <taxon>ecological metagenomes</taxon>
    </lineage>
</organism>